<dbReference type="Proteomes" id="UP001596060">
    <property type="component" value="Unassembled WGS sequence"/>
</dbReference>
<name>A0ABW0P1D0_9HYPH</name>
<dbReference type="PANTHER" id="PTHR43163">
    <property type="entry name" value="DIPEPTIDE TRANSPORT SYSTEM PERMEASE PROTEIN DPPB-RELATED"/>
    <property type="match status" value="1"/>
</dbReference>
<feature type="domain" description="ABC transmembrane type-1" evidence="8">
    <location>
        <begin position="103"/>
        <end position="304"/>
    </location>
</feature>
<dbReference type="Pfam" id="PF19300">
    <property type="entry name" value="BPD_transp_1_N"/>
    <property type="match status" value="1"/>
</dbReference>
<dbReference type="CDD" id="cd06261">
    <property type="entry name" value="TM_PBP2"/>
    <property type="match status" value="1"/>
</dbReference>
<proteinExistence type="inferred from homology"/>
<evidence type="ECO:0000256" key="5">
    <source>
        <dbReference type="ARBA" id="ARBA00022989"/>
    </source>
</evidence>
<dbReference type="PROSITE" id="PS50928">
    <property type="entry name" value="ABC_TM1"/>
    <property type="match status" value="1"/>
</dbReference>
<dbReference type="SUPFAM" id="SSF161098">
    <property type="entry name" value="MetI-like"/>
    <property type="match status" value="1"/>
</dbReference>
<evidence type="ECO:0000256" key="7">
    <source>
        <dbReference type="RuleBase" id="RU363032"/>
    </source>
</evidence>
<keyword evidence="6 7" id="KW-0472">Membrane</keyword>
<organism evidence="9 10">
    <name type="scientific">Bosea massiliensis</name>
    <dbReference type="NCBI Taxonomy" id="151419"/>
    <lineage>
        <taxon>Bacteria</taxon>
        <taxon>Pseudomonadati</taxon>
        <taxon>Pseudomonadota</taxon>
        <taxon>Alphaproteobacteria</taxon>
        <taxon>Hyphomicrobiales</taxon>
        <taxon>Boseaceae</taxon>
        <taxon>Bosea</taxon>
    </lineage>
</organism>
<dbReference type="InterPro" id="IPR045621">
    <property type="entry name" value="BPD_transp_1_N"/>
</dbReference>
<keyword evidence="4 7" id="KW-0812">Transmembrane</keyword>
<evidence type="ECO:0000256" key="3">
    <source>
        <dbReference type="ARBA" id="ARBA00022475"/>
    </source>
</evidence>
<dbReference type="InterPro" id="IPR000515">
    <property type="entry name" value="MetI-like"/>
</dbReference>
<keyword evidence="5 7" id="KW-1133">Transmembrane helix</keyword>
<reference evidence="10" key="1">
    <citation type="journal article" date="2019" name="Int. J. Syst. Evol. Microbiol.">
        <title>The Global Catalogue of Microorganisms (GCM) 10K type strain sequencing project: providing services to taxonomists for standard genome sequencing and annotation.</title>
        <authorList>
            <consortium name="The Broad Institute Genomics Platform"/>
            <consortium name="The Broad Institute Genome Sequencing Center for Infectious Disease"/>
            <person name="Wu L."/>
            <person name="Ma J."/>
        </authorList>
    </citation>
    <scope>NUCLEOTIDE SEQUENCE [LARGE SCALE GENOMIC DNA]</scope>
    <source>
        <strain evidence="10">CCUG 43117</strain>
    </source>
</reference>
<evidence type="ECO:0000313" key="9">
    <source>
        <dbReference type="EMBL" id="MFC5505609.1"/>
    </source>
</evidence>
<evidence type="ECO:0000256" key="2">
    <source>
        <dbReference type="ARBA" id="ARBA00022448"/>
    </source>
</evidence>
<accession>A0ABW0P1D0</accession>
<evidence type="ECO:0000256" key="6">
    <source>
        <dbReference type="ARBA" id="ARBA00023136"/>
    </source>
</evidence>
<dbReference type="PANTHER" id="PTHR43163:SF6">
    <property type="entry name" value="DIPEPTIDE TRANSPORT SYSTEM PERMEASE PROTEIN DPPB-RELATED"/>
    <property type="match status" value="1"/>
</dbReference>
<dbReference type="Gene3D" id="1.10.3720.10">
    <property type="entry name" value="MetI-like"/>
    <property type="match status" value="1"/>
</dbReference>
<protein>
    <submittedName>
        <fullName evidence="9">ABC transporter permease</fullName>
    </submittedName>
</protein>
<comment type="subcellular location">
    <subcellularLocation>
        <location evidence="1 7">Cell membrane</location>
        <topology evidence="1 7">Multi-pass membrane protein</topology>
    </subcellularLocation>
</comment>
<feature type="transmembrane region" description="Helical" evidence="7">
    <location>
        <begin position="177"/>
        <end position="199"/>
    </location>
</feature>
<evidence type="ECO:0000313" key="10">
    <source>
        <dbReference type="Proteomes" id="UP001596060"/>
    </source>
</evidence>
<feature type="transmembrane region" description="Helical" evidence="7">
    <location>
        <begin position="9"/>
        <end position="27"/>
    </location>
</feature>
<sequence length="318" mass="33432">MVAYLIRRVALAGATVLAATFLTYVLLRLVPGEPAQIILTRIFIQDQTAAVSGADVARIAERFGLDAPILVQYGRWLLAALTGDLGNSIRTGRPVLTELGWRLSATALLAALATITSLTLTLALVALKRRAQSRKTGAAIEAIAIGAIALPSFYVGVLLIILFAVRLDWLPVSGFESWAHLVLPVAVLALGQFGFNAILLDGALDEAYAAPHIDTARAKGLSEAAIFTIHALPNALVPLVPYLALQFAFLIGGVVVVERLFSIPGLGAYLTDALDSHDGPAFLGAIAVIALAVALANLIADLIVARIDPRIRLARAGS</sequence>
<feature type="transmembrane region" description="Helical" evidence="7">
    <location>
        <begin position="281"/>
        <end position="305"/>
    </location>
</feature>
<keyword evidence="2 7" id="KW-0813">Transport</keyword>
<dbReference type="RefSeq" id="WP_066720257.1">
    <property type="nucleotide sequence ID" value="NZ_JBHSLU010000018.1"/>
</dbReference>
<evidence type="ECO:0000259" key="8">
    <source>
        <dbReference type="PROSITE" id="PS50928"/>
    </source>
</evidence>
<comment type="caution">
    <text evidence="9">The sequence shown here is derived from an EMBL/GenBank/DDBJ whole genome shotgun (WGS) entry which is preliminary data.</text>
</comment>
<dbReference type="InterPro" id="IPR035906">
    <property type="entry name" value="MetI-like_sf"/>
</dbReference>
<comment type="similarity">
    <text evidence="7">Belongs to the binding-protein-dependent transport system permease family.</text>
</comment>
<gene>
    <name evidence="9" type="ORF">ACFPN9_10100</name>
</gene>
<dbReference type="Pfam" id="PF00528">
    <property type="entry name" value="BPD_transp_1"/>
    <property type="match status" value="1"/>
</dbReference>
<evidence type="ECO:0000256" key="1">
    <source>
        <dbReference type="ARBA" id="ARBA00004651"/>
    </source>
</evidence>
<keyword evidence="3" id="KW-1003">Cell membrane</keyword>
<evidence type="ECO:0000256" key="4">
    <source>
        <dbReference type="ARBA" id="ARBA00022692"/>
    </source>
</evidence>
<feature type="transmembrane region" description="Helical" evidence="7">
    <location>
        <begin position="139"/>
        <end position="165"/>
    </location>
</feature>
<feature type="transmembrane region" description="Helical" evidence="7">
    <location>
        <begin position="239"/>
        <end position="261"/>
    </location>
</feature>
<dbReference type="EMBL" id="JBHSLU010000018">
    <property type="protein sequence ID" value="MFC5505609.1"/>
    <property type="molecule type" value="Genomic_DNA"/>
</dbReference>
<keyword evidence="10" id="KW-1185">Reference proteome</keyword>
<feature type="transmembrane region" description="Helical" evidence="7">
    <location>
        <begin position="103"/>
        <end position="127"/>
    </location>
</feature>